<reference evidence="1 2" key="3">
    <citation type="journal article" date="2022" name="Microbiol. Spectr.">
        <title>Folding features and dynamics of 3D genome architecture in plant fungal pathogens.</title>
        <authorList>
            <person name="Xia C."/>
        </authorList>
    </citation>
    <scope>NUCLEOTIDE SEQUENCE [LARGE SCALE GENOMIC DNA]</scope>
    <source>
        <strain evidence="1 2">93-210</strain>
    </source>
</reference>
<sequence>MVVKNDRAPKKGTLAQRVRRERHAPNIEAVRARLYGRPHQSTEAQIHDRRFESILAQNQLYDDEITREAVKAEHGWNPPPIDSDDDFDRAVFADQARWRQKAKDFNWTSVMPILHTWYMTCRILTKNWTDRSYEDQGRCRCAPHMLTR</sequence>
<reference evidence="2" key="1">
    <citation type="journal article" date="2018" name="BMC Genomics">
        <title>Genomic insights into host adaptation between the wheat stripe rust pathogen (Puccinia striiformis f. sp. tritici) and the barley stripe rust pathogen (Puccinia striiformis f. sp. hordei).</title>
        <authorList>
            <person name="Xia C."/>
            <person name="Wang M."/>
            <person name="Yin C."/>
            <person name="Cornejo O.E."/>
            <person name="Hulbert S.H."/>
            <person name="Chen X."/>
        </authorList>
    </citation>
    <scope>NUCLEOTIDE SEQUENCE [LARGE SCALE GENOMIC DNA]</scope>
    <source>
        <strain evidence="2">93-210</strain>
    </source>
</reference>
<evidence type="ECO:0000313" key="2">
    <source>
        <dbReference type="Proteomes" id="UP001060170"/>
    </source>
</evidence>
<comment type="caution">
    <text evidence="1">The sequence shown here is derived from an EMBL/GenBank/DDBJ whole genome shotgun (WGS) entry which is preliminary data.</text>
</comment>
<name>A0ACC0F0U4_9BASI</name>
<gene>
    <name evidence="1" type="ORF">MJO28_000442</name>
</gene>
<proteinExistence type="predicted"/>
<evidence type="ECO:0000313" key="1">
    <source>
        <dbReference type="EMBL" id="KAI7962348.1"/>
    </source>
</evidence>
<organism evidence="1 2">
    <name type="scientific">Puccinia striiformis f. sp. tritici</name>
    <dbReference type="NCBI Taxonomy" id="168172"/>
    <lineage>
        <taxon>Eukaryota</taxon>
        <taxon>Fungi</taxon>
        <taxon>Dikarya</taxon>
        <taxon>Basidiomycota</taxon>
        <taxon>Pucciniomycotina</taxon>
        <taxon>Pucciniomycetes</taxon>
        <taxon>Pucciniales</taxon>
        <taxon>Pucciniaceae</taxon>
        <taxon>Puccinia</taxon>
    </lineage>
</organism>
<protein>
    <submittedName>
        <fullName evidence="1">Uncharacterized protein</fullName>
    </submittedName>
</protein>
<dbReference type="EMBL" id="CM045865">
    <property type="protein sequence ID" value="KAI7962348.1"/>
    <property type="molecule type" value="Genomic_DNA"/>
</dbReference>
<accession>A0ACC0F0U4</accession>
<reference evidence="2" key="2">
    <citation type="journal article" date="2018" name="Mol. Plant Microbe Interact.">
        <title>Genome sequence resources for the wheat stripe rust pathogen (Puccinia striiformis f. sp. tritici) and the barley stripe rust pathogen (Puccinia striiformis f. sp. hordei).</title>
        <authorList>
            <person name="Xia C."/>
            <person name="Wang M."/>
            <person name="Yin C."/>
            <person name="Cornejo O.E."/>
            <person name="Hulbert S.H."/>
            <person name="Chen X."/>
        </authorList>
    </citation>
    <scope>NUCLEOTIDE SEQUENCE [LARGE SCALE GENOMIC DNA]</scope>
    <source>
        <strain evidence="2">93-210</strain>
    </source>
</reference>
<keyword evidence="2" id="KW-1185">Reference proteome</keyword>
<dbReference type="Proteomes" id="UP001060170">
    <property type="component" value="Chromosome 1"/>
</dbReference>